<dbReference type="PANTHER" id="PTHR35987">
    <property type="entry name" value="PROTEIN PLASTID REDOX INSENSITIVE 2, CHLOROPLASTIC-RELATED"/>
    <property type="match status" value="1"/>
</dbReference>
<dbReference type="OrthoDB" id="1924990at2759"/>
<name>A0A843THP4_COLES</name>
<evidence type="ECO:0000313" key="3">
    <source>
        <dbReference type="Proteomes" id="UP000652761"/>
    </source>
</evidence>
<protein>
    <submittedName>
        <fullName evidence="2">Uncharacterized protein</fullName>
    </submittedName>
</protein>
<comment type="caution">
    <text evidence="2">The sequence shown here is derived from an EMBL/GenBank/DDBJ whole genome shotgun (WGS) entry which is preliminary data.</text>
</comment>
<keyword evidence="3" id="KW-1185">Reference proteome</keyword>
<gene>
    <name evidence="2" type="ORF">Taro_001350</name>
</gene>
<dbReference type="AlphaFoldDB" id="A0A843THP4"/>
<evidence type="ECO:0000313" key="2">
    <source>
        <dbReference type="EMBL" id="MQL69084.1"/>
    </source>
</evidence>
<sequence length="200" mass="21675">MGWSCWSLVLSTAPLPRLVTGQQHTRPLCCVAPACPSLSTTPAPPATRTTPSPLVLGCRPSLLSLLSLSFSRRGPLNTAARGARQLLRVAEYVFPDPIPEFAEDEVDKFRSHMMEKLSKKDIFGSYVEEVVGICSGILSEFLHSEYGGPGTLLVVPFIDMADTINERGLPGGPQAARAAVVWAQKHVDKDWKEWTGSGNS</sequence>
<reference evidence="2" key="1">
    <citation type="submission" date="2017-07" db="EMBL/GenBank/DDBJ databases">
        <title>Taro Niue Genome Assembly and Annotation.</title>
        <authorList>
            <person name="Atibalentja N."/>
            <person name="Keating K."/>
            <person name="Fields C.J."/>
        </authorList>
    </citation>
    <scope>NUCLEOTIDE SEQUENCE</scope>
    <source>
        <strain evidence="2">Niue_2</strain>
        <tissue evidence="2">Leaf</tissue>
    </source>
</reference>
<feature type="signal peptide" evidence="1">
    <location>
        <begin position="1"/>
        <end position="21"/>
    </location>
</feature>
<evidence type="ECO:0000256" key="1">
    <source>
        <dbReference type="SAM" id="SignalP"/>
    </source>
</evidence>
<dbReference type="PANTHER" id="PTHR35987:SF2">
    <property type="entry name" value="PROTEIN PLASTID REDOX INSENSITIVE 2, CHLOROPLASTIC"/>
    <property type="match status" value="1"/>
</dbReference>
<proteinExistence type="predicted"/>
<organism evidence="2 3">
    <name type="scientific">Colocasia esculenta</name>
    <name type="common">Wild taro</name>
    <name type="synonym">Arum esculentum</name>
    <dbReference type="NCBI Taxonomy" id="4460"/>
    <lineage>
        <taxon>Eukaryota</taxon>
        <taxon>Viridiplantae</taxon>
        <taxon>Streptophyta</taxon>
        <taxon>Embryophyta</taxon>
        <taxon>Tracheophyta</taxon>
        <taxon>Spermatophyta</taxon>
        <taxon>Magnoliopsida</taxon>
        <taxon>Liliopsida</taxon>
        <taxon>Araceae</taxon>
        <taxon>Aroideae</taxon>
        <taxon>Colocasieae</taxon>
        <taxon>Colocasia</taxon>
    </lineage>
</organism>
<dbReference type="InterPro" id="IPR039349">
    <property type="entry name" value="PRIN2"/>
</dbReference>
<dbReference type="EMBL" id="NMUH01000028">
    <property type="protein sequence ID" value="MQL69084.1"/>
    <property type="molecule type" value="Genomic_DNA"/>
</dbReference>
<dbReference type="GO" id="GO:0010468">
    <property type="term" value="P:regulation of gene expression"/>
    <property type="evidence" value="ECO:0007669"/>
    <property type="project" value="InterPro"/>
</dbReference>
<accession>A0A843THP4</accession>
<feature type="chain" id="PRO_5032867033" evidence="1">
    <location>
        <begin position="22"/>
        <end position="200"/>
    </location>
</feature>
<dbReference type="Proteomes" id="UP000652761">
    <property type="component" value="Unassembled WGS sequence"/>
</dbReference>
<keyword evidence="1" id="KW-0732">Signal</keyword>